<evidence type="ECO:0000256" key="40">
    <source>
        <dbReference type="ARBA" id="ARBA00083286"/>
    </source>
</evidence>
<evidence type="ECO:0000256" key="23">
    <source>
        <dbReference type="ARBA" id="ARBA00052537"/>
    </source>
</evidence>
<evidence type="ECO:0000256" key="41">
    <source>
        <dbReference type="ARBA" id="ARBA00083735"/>
    </source>
</evidence>
<keyword evidence="7" id="KW-0663">Pyridoxal phosphate</keyword>
<evidence type="ECO:0000256" key="12">
    <source>
        <dbReference type="ARBA" id="ARBA00051090"/>
    </source>
</evidence>
<dbReference type="Ensembl" id="ENSPMRT00000016769.1">
    <property type="protein sequence ID" value="ENSPMRP00000015704.1"/>
    <property type="gene ID" value="ENSPMRG00000010491.1"/>
</dbReference>
<evidence type="ECO:0000256" key="34">
    <source>
        <dbReference type="ARBA" id="ARBA00080916"/>
    </source>
</evidence>
<comment type="catalytic activity">
    <reaction evidence="22">
        <text>L-leucine + glyoxylate = 4-methyl-2-oxopentanoate + glycine</text>
        <dbReference type="Rhea" id="RHEA:69128"/>
        <dbReference type="ChEBI" id="CHEBI:17865"/>
        <dbReference type="ChEBI" id="CHEBI:36655"/>
        <dbReference type="ChEBI" id="CHEBI:57305"/>
        <dbReference type="ChEBI" id="CHEBI:57427"/>
    </reaction>
</comment>
<evidence type="ECO:0000256" key="3">
    <source>
        <dbReference type="ARBA" id="ARBA00012751"/>
    </source>
</evidence>
<evidence type="ECO:0000256" key="27">
    <source>
        <dbReference type="ARBA" id="ARBA00060610"/>
    </source>
</evidence>
<dbReference type="GO" id="GO:0047536">
    <property type="term" value="F:2-aminoadipate transaminase activity"/>
    <property type="evidence" value="ECO:0007669"/>
    <property type="project" value="UniProtKB-EC"/>
</dbReference>
<evidence type="ECO:0000256" key="21">
    <source>
        <dbReference type="ARBA" id="ARBA00052404"/>
    </source>
</evidence>
<evidence type="ECO:0000256" key="35">
    <source>
        <dbReference type="ARBA" id="ARBA00081438"/>
    </source>
</evidence>
<dbReference type="EC" id="2.6.1.39" evidence="29"/>
<evidence type="ECO:0000256" key="15">
    <source>
        <dbReference type="ARBA" id="ARBA00051759"/>
    </source>
</evidence>
<evidence type="ECO:0000259" key="42">
    <source>
        <dbReference type="Pfam" id="PF00155"/>
    </source>
</evidence>
<comment type="catalytic activity">
    <reaction evidence="25">
        <text>4-methyl-2-oxopentanoate + L-kynurenine = kynurenate + L-leucine + H2O</text>
        <dbReference type="Rhea" id="RHEA:66068"/>
        <dbReference type="ChEBI" id="CHEBI:15377"/>
        <dbReference type="ChEBI" id="CHEBI:17865"/>
        <dbReference type="ChEBI" id="CHEBI:57427"/>
        <dbReference type="ChEBI" id="CHEBI:57959"/>
        <dbReference type="ChEBI" id="CHEBI:58454"/>
    </reaction>
    <physiologicalReaction direction="left-to-right" evidence="25">
        <dbReference type="Rhea" id="RHEA:66069"/>
    </physiologicalReaction>
</comment>
<dbReference type="GO" id="GO:0047958">
    <property type="term" value="F:glycine:2-oxoglutarate aminotransferase activity"/>
    <property type="evidence" value="ECO:0007669"/>
    <property type="project" value="UniProtKB-EC"/>
</dbReference>
<comment type="catalytic activity">
    <reaction evidence="24">
        <text>3-phenylpyruvate + L-kynurenine = kynurenate + L-phenylalanine + H2O</text>
        <dbReference type="Rhea" id="RHEA:66092"/>
        <dbReference type="ChEBI" id="CHEBI:15377"/>
        <dbReference type="ChEBI" id="CHEBI:18005"/>
        <dbReference type="ChEBI" id="CHEBI:57959"/>
        <dbReference type="ChEBI" id="CHEBI:58095"/>
        <dbReference type="ChEBI" id="CHEBI:58454"/>
    </reaction>
    <physiologicalReaction direction="left-to-right" evidence="24">
        <dbReference type="Rhea" id="RHEA:66093"/>
    </physiologicalReaction>
</comment>
<dbReference type="FunFam" id="3.40.640.10:FF:000071">
    <property type="entry name" value="Kynurenine/alpha-aminoadipate aminotransferase, mitochondrial"/>
    <property type="match status" value="1"/>
</dbReference>
<comment type="catalytic activity">
    <reaction evidence="12">
        <text>2-oxopentanoate + L-kynurenine = L-2-aminopentanoate + kynurenate + H2O</text>
        <dbReference type="Rhea" id="RHEA:66076"/>
        <dbReference type="ChEBI" id="CHEBI:15377"/>
        <dbReference type="ChEBI" id="CHEBI:28644"/>
        <dbReference type="ChEBI" id="CHEBI:57959"/>
        <dbReference type="ChEBI" id="CHEBI:58441"/>
        <dbReference type="ChEBI" id="CHEBI:58454"/>
    </reaction>
    <physiologicalReaction direction="left-to-right" evidence="12">
        <dbReference type="Rhea" id="RHEA:66077"/>
    </physiologicalReaction>
</comment>
<comment type="catalytic activity">
    <reaction evidence="20">
        <text>glyoxylate + L-phenylalanine = 3-phenylpyruvate + glycine</text>
        <dbReference type="Rhea" id="RHEA:69120"/>
        <dbReference type="ChEBI" id="CHEBI:18005"/>
        <dbReference type="ChEBI" id="CHEBI:36655"/>
        <dbReference type="ChEBI" id="CHEBI:57305"/>
        <dbReference type="ChEBI" id="CHEBI:58095"/>
    </reaction>
</comment>
<comment type="function">
    <text evidence="26">Transaminase with broad substrate specificity. Has transaminase activity towards aminoadipate, kynurenine, methionine and glutamate. Shows activity also towards tryptophan, aspartate and hydroxykynurenine. Accepts a variety of oxo-acids as amino-group acceptors, with a preference for 2-oxoglutarate, 2-oxocaproic acid, phenylpyruvate and alpha-oxo-gamma-methiol butyric acid. Can also use glyoxylate as amino-group acceptor (in vitro).</text>
</comment>
<dbReference type="EC" id="2.6.1.63" evidence="4"/>
<dbReference type="GO" id="GO:0030170">
    <property type="term" value="F:pyridoxal phosphate binding"/>
    <property type="evidence" value="ECO:0007669"/>
    <property type="project" value="InterPro"/>
</dbReference>
<dbReference type="CDD" id="cd00609">
    <property type="entry name" value="AAT_like"/>
    <property type="match status" value="1"/>
</dbReference>
<evidence type="ECO:0000256" key="9">
    <source>
        <dbReference type="ARBA" id="ARBA00047677"/>
    </source>
</evidence>
<comment type="catalytic activity">
    <reaction evidence="8">
        <text>L-kynurenine + 2-oxoglutarate = kynurenate + L-glutamate + H2O</text>
        <dbReference type="Rhea" id="RHEA:65560"/>
        <dbReference type="ChEBI" id="CHEBI:15377"/>
        <dbReference type="ChEBI" id="CHEBI:16810"/>
        <dbReference type="ChEBI" id="CHEBI:29985"/>
        <dbReference type="ChEBI" id="CHEBI:57959"/>
        <dbReference type="ChEBI" id="CHEBI:58454"/>
        <dbReference type="EC" id="2.6.1.7"/>
    </reaction>
    <physiologicalReaction direction="left-to-right" evidence="8">
        <dbReference type="Rhea" id="RHEA:65561"/>
    </physiologicalReaction>
</comment>
<evidence type="ECO:0000256" key="24">
    <source>
        <dbReference type="ARBA" id="ARBA00052580"/>
    </source>
</evidence>
<evidence type="ECO:0000256" key="20">
    <source>
        <dbReference type="ARBA" id="ARBA00052400"/>
    </source>
</evidence>
<evidence type="ECO:0000256" key="17">
    <source>
        <dbReference type="ARBA" id="ARBA00052124"/>
    </source>
</evidence>
<dbReference type="PANTHER" id="PTHR42790">
    <property type="entry name" value="AMINOTRANSFERASE"/>
    <property type="match status" value="1"/>
</dbReference>
<dbReference type="GO" id="GO:0047315">
    <property type="term" value="F:kynurenine-glyoxylate transaminase activity"/>
    <property type="evidence" value="ECO:0007669"/>
    <property type="project" value="UniProtKB-EC"/>
</dbReference>
<gene>
    <name evidence="43" type="primary">MFAP3L</name>
</gene>
<dbReference type="AlphaFoldDB" id="A0A670IW52"/>
<evidence type="ECO:0000313" key="43">
    <source>
        <dbReference type="Ensembl" id="ENSPMRP00000015704.1"/>
    </source>
</evidence>
<evidence type="ECO:0000256" key="2">
    <source>
        <dbReference type="ARBA" id="ARBA00007441"/>
    </source>
</evidence>
<dbReference type="InterPro" id="IPR004839">
    <property type="entry name" value="Aminotransferase_I/II_large"/>
</dbReference>
<comment type="pathway">
    <text evidence="27">Amino-acid degradation; L-lysine degradation via saccharopine pathway; glutaryl-CoA from L-lysine: step 4/6.</text>
</comment>
<evidence type="ECO:0000256" key="7">
    <source>
        <dbReference type="ARBA" id="ARBA00022898"/>
    </source>
</evidence>
<comment type="catalytic activity">
    <reaction evidence="16">
        <text>2-oxobutanoate + L-kynurenine = (2S)-2-aminobutanoate + kynurenate + H2O</text>
        <dbReference type="Rhea" id="RHEA:66044"/>
        <dbReference type="ChEBI" id="CHEBI:15377"/>
        <dbReference type="ChEBI" id="CHEBI:16763"/>
        <dbReference type="ChEBI" id="CHEBI:57959"/>
        <dbReference type="ChEBI" id="CHEBI:58454"/>
        <dbReference type="ChEBI" id="CHEBI:74359"/>
    </reaction>
    <physiologicalReaction direction="left-to-right" evidence="16">
        <dbReference type="Rhea" id="RHEA:66045"/>
    </physiologicalReaction>
</comment>
<dbReference type="GO" id="GO:0016212">
    <property type="term" value="F:kynurenine-oxoglutarate transaminase activity"/>
    <property type="evidence" value="ECO:0007669"/>
    <property type="project" value="UniProtKB-EC"/>
</dbReference>
<evidence type="ECO:0000256" key="30">
    <source>
        <dbReference type="ARBA" id="ARBA00067059"/>
    </source>
</evidence>
<evidence type="ECO:0000256" key="11">
    <source>
        <dbReference type="ARBA" id="ARBA00050937"/>
    </source>
</evidence>
<dbReference type="GO" id="GO:1901605">
    <property type="term" value="P:alpha-amino acid metabolic process"/>
    <property type="evidence" value="ECO:0007669"/>
    <property type="project" value="TreeGrafter"/>
</dbReference>
<protein>
    <recommendedName>
        <fullName evidence="31">Kynurenine/alpha-aminoadipate aminotransferase, mitochondrial</fullName>
        <ecNumber evidence="29">2.6.1.39</ecNumber>
        <ecNumber evidence="28">2.6.1.4</ecNumber>
        <ecNumber evidence="4">2.6.1.63</ecNumber>
        <ecNumber evidence="3">2.6.1.7</ecNumber>
        <ecNumber evidence="30">2.6.1.73</ecNumber>
    </recommendedName>
    <alternativeName>
        <fullName evidence="41">2-aminoadipate aminotransferase</fullName>
    </alternativeName>
    <alternativeName>
        <fullName evidence="34">2-aminoadipate transaminase</fullName>
    </alternativeName>
    <alternativeName>
        <fullName evidence="37">Alpha-aminoadipate aminotransferase</fullName>
    </alternativeName>
    <alternativeName>
        <fullName evidence="36">Glycine transaminase AADAT</fullName>
    </alternativeName>
    <alternativeName>
        <fullName evidence="40">Kynurenine aminotransferase II</fullName>
    </alternativeName>
    <alternativeName>
        <fullName evidence="35">Kynurenine--glyoxylate transaminase AADAT</fullName>
    </alternativeName>
    <alternativeName>
        <fullName evidence="38">Kynurenine--oxoglutarate aminotransferase II</fullName>
    </alternativeName>
    <alternativeName>
        <fullName evidence="39">Kynurenine--oxoglutarate transaminase 2</fullName>
    </alternativeName>
    <alternativeName>
        <fullName evidence="33">Kynurenine--oxoglutarate transaminase II</fullName>
    </alternativeName>
    <alternativeName>
        <fullName evidence="32">Methionine--glyoxylate transaminase AADAT</fullName>
    </alternativeName>
</protein>
<comment type="catalytic activity">
    <reaction evidence="18">
        <text>2-oxohexanoate + L-kynurenine = L-2-aminohexanoate + kynurenate + H2O</text>
        <dbReference type="Rhea" id="RHEA:66060"/>
        <dbReference type="ChEBI" id="CHEBI:15377"/>
        <dbReference type="ChEBI" id="CHEBI:35177"/>
        <dbReference type="ChEBI" id="CHEBI:57959"/>
        <dbReference type="ChEBI" id="CHEBI:58454"/>
        <dbReference type="ChEBI" id="CHEBI:58455"/>
    </reaction>
    <physiologicalReaction direction="left-to-right" evidence="18">
        <dbReference type="Rhea" id="RHEA:66061"/>
    </physiologicalReaction>
</comment>
<name>A0A670IW52_PODMU</name>
<dbReference type="InterPro" id="IPR050859">
    <property type="entry name" value="Class-I_PLP-dep_aminotransf"/>
</dbReference>
<evidence type="ECO:0000256" key="16">
    <source>
        <dbReference type="ARBA" id="ARBA00051879"/>
    </source>
</evidence>
<evidence type="ECO:0000256" key="13">
    <source>
        <dbReference type="ARBA" id="ARBA00051184"/>
    </source>
</evidence>
<comment type="catalytic activity">
    <reaction evidence="23">
        <text>glycine + 2-oxoglutarate = glyoxylate + L-glutamate</text>
        <dbReference type="Rhea" id="RHEA:14089"/>
        <dbReference type="ChEBI" id="CHEBI:16810"/>
        <dbReference type="ChEBI" id="CHEBI:29985"/>
        <dbReference type="ChEBI" id="CHEBI:36655"/>
        <dbReference type="ChEBI" id="CHEBI:57305"/>
        <dbReference type="EC" id="2.6.1.4"/>
    </reaction>
</comment>
<comment type="catalytic activity">
    <reaction evidence="13">
        <text>4-methylsulfanyl-2-oxobutanoate + L-kynurenine = kynurenate + L-methionine + H2O</text>
        <dbReference type="Rhea" id="RHEA:69096"/>
        <dbReference type="ChEBI" id="CHEBI:15377"/>
        <dbReference type="ChEBI" id="CHEBI:16723"/>
        <dbReference type="ChEBI" id="CHEBI:57844"/>
        <dbReference type="ChEBI" id="CHEBI:57959"/>
        <dbReference type="ChEBI" id="CHEBI:58454"/>
    </reaction>
    <physiologicalReaction direction="left-to-right" evidence="13">
        <dbReference type="Rhea" id="RHEA:69097"/>
    </physiologicalReaction>
</comment>
<dbReference type="GO" id="GO:0005759">
    <property type="term" value="C:mitochondrial matrix"/>
    <property type="evidence" value="ECO:0007669"/>
    <property type="project" value="UniProtKB-ARBA"/>
</dbReference>
<evidence type="ECO:0000313" key="44">
    <source>
        <dbReference type="Proteomes" id="UP000472272"/>
    </source>
</evidence>
<dbReference type="FunFam" id="3.90.1150.10:FF:000166">
    <property type="entry name" value="Kynurenine/alpha-aminoadipate aminotransferase, mitochondrial"/>
    <property type="match status" value="1"/>
</dbReference>
<dbReference type="GO" id="GO:0050094">
    <property type="term" value="F:methionine-glyoxylate transaminase activity"/>
    <property type="evidence" value="ECO:0007669"/>
    <property type="project" value="UniProtKB-EC"/>
</dbReference>
<reference evidence="43 44" key="1">
    <citation type="journal article" date="2019" name="Proc. Natl. Acad. Sci. U.S.A.">
        <title>Regulatory changes in pterin and carotenoid genes underlie balanced color polymorphisms in the wall lizard.</title>
        <authorList>
            <person name="Andrade P."/>
            <person name="Pinho C."/>
            <person name="Perez I de Lanuza G."/>
            <person name="Afonso S."/>
            <person name="Brejcha J."/>
            <person name="Rubin C.J."/>
            <person name="Wallerman O."/>
            <person name="Pereira P."/>
            <person name="Sabatino S.J."/>
            <person name="Bellati A."/>
            <person name="Pellitteri-Rosa D."/>
            <person name="Bosakova Z."/>
            <person name="Bunikis I."/>
            <person name="Carretero M.A."/>
            <person name="Feiner N."/>
            <person name="Marsik P."/>
            <person name="Pauperio F."/>
            <person name="Salvi D."/>
            <person name="Soler L."/>
            <person name="While G.M."/>
            <person name="Uller T."/>
            <person name="Font E."/>
            <person name="Andersson L."/>
            <person name="Carneiro M."/>
        </authorList>
    </citation>
    <scope>NUCLEOTIDE SEQUENCE</scope>
</reference>
<comment type="catalytic activity">
    <reaction evidence="9">
        <text>L-kynurenine + glyoxylate = kynurenate + glycine + H2O</text>
        <dbReference type="Rhea" id="RHEA:65896"/>
        <dbReference type="ChEBI" id="CHEBI:15377"/>
        <dbReference type="ChEBI" id="CHEBI:36655"/>
        <dbReference type="ChEBI" id="CHEBI:57305"/>
        <dbReference type="ChEBI" id="CHEBI:57959"/>
        <dbReference type="ChEBI" id="CHEBI:58454"/>
        <dbReference type="EC" id="2.6.1.63"/>
    </reaction>
    <physiologicalReaction direction="left-to-right" evidence="9">
        <dbReference type="Rhea" id="RHEA:65897"/>
    </physiologicalReaction>
</comment>
<dbReference type="EC" id="2.6.1.4" evidence="28"/>
<dbReference type="EC" id="2.6.1.73" evidence="30"/>
<evidence type="ECO:0000256" key="28">
    <source>
        <dbReference type="ARBA" id="ARBA00066546"/>
    </source>
</evidence>
<evidence type="ECO:0000256" key="10">
    <source>
        <dbReference type="ARBA" id="ARBA00050142"/>
    </source>
</evidence>
<evidence type="ECO:0000256" key="5">
    <source>
        <dbReference type="ARBA" id="ARBA00022576"/>
    </source>
</evidence>
<evidence type="ECO:0000256" key="25">
    <source>
        <dbReference type="ARBA" id="ARBA00052831"/>
    </source>
</evidence>
<evidence type="ECO:0000256" key="33">
    <source>
        <dbReference type="ARBA" id="ARBA00080697"/>
    </source>
</evidence>
<comment type="catalytic activity">
    <reaction evidence="14">
        <text>2-oxo-3-sulfanylpropanoate + L-kynurenine = kynurenate + L-cysteine + H2O</text>
        <dbReference type="Rhea" id="RHEA:69104"/>
        <dbReference type="ChEBI" id="CHEBI:15377"/>
        <dbReference type="ChEBI" id="CHEBI:35235"/>
        <dbReference type="ChEBI" id="CHEBI:57678"/>
        <dbReference type="ChEBI" id="CHEBI:57959"/>
        <dbReference type="ChEBI" id="CHEBI:58454"/>
    </reaction>
    <physiologicalReaction direction="left-to-right" evidence="14">
        <dbReference type="Rhea" id="RHEA:69105"/>
    </physiologicalReaction>
</comment>
<feature type="domain" description="Aminotransferase class I/classII large" evidence="42">
    <location>
        <begin position="88"/>
        <end position="414"/>
    </location>
</feature>
<evidence type="ECO:0000256" key="14">
    <source>
        <dbReference type="ARBA" id="ARBA00051742"/>
    </source>
</evidence>
<evidence type="ECO:0000256" key="31">
    <source>
        <dbReference type="ARBA" id="ARBA00074091"/>
    </source>
</evidence>
<dbReference type="SUPFAM" id="SSF53383">
    <property type="entry name" value="PLP-dependent transferases"/>
    <property type="match status" value="1"/>
</dbReference>
<dbReference type="Proteomes" id="UP000472272">
    <property type="component" value="Chromosome 9"/>
</dbReference>
<evidence type="ECO:0000256" key="29">
    <source>
        <dbReference type="ARBA" id="ARBA00067027"/>
    </source>
</evidence>
<evidence type="ECO:0000256" key="39">
    <source>
        <dbReference type="ARBA" id="ARBA00083236"/>
    </source>
</evidence>
<keyword evidence="5" id="KW-0032">Aminotransferase</keyword>
<sequence>MDYSKFLSDISAARKPNVARLSNELEKKMTASTVIMLSGGMPNPNYFPMKTATITLNDGSTIEIGEQLMKRALQYSATEGMHNLLSWFRDLQMKLHNPPTATYAPEKGQMKICLTSGSQDGLTKAFDMLINPGDNVLVEEPNFHGAMLALKALRCNIIKVPSDEHGIIPKGLKEILSRWKSDNVHKLTDKPPKFLYSVPNGGNPSGSSLTAERKKEIYQLAHEYNFLIIEDDPYYFIQFQKTKAPSFLSMDVDGRVIRGDSFSKIISSGLRIGFITGPAPFIDKIVLHTQASTMQPNTFAQVIVMELLEKWGQKGFLDNADRVAEFYKKQRDAMLAAADKWLTGLAEWHAPNAGLFLWIKIKGVSDTFQMVMEKALEKGVSLLPGKPYMIDPSEPSPHVRVSYSFATPDEMDRGIIFLALKISWIEVNITRGFFRTVHYTIPGPSLSLLCSAQEDR</sequence>
<evidence type="ECO:0000256" key="4">
    <source>
        <dbReference type="ARBA" id="ARBA00013010"/>
    </source>
</evidence>
<reference evidence="43" key="2">
    <citation type="submission" date="2025-08" db="UniProtKB">
        <authorList>
            <consortium name="Ensembl"/>
        </authorList>
    </citation>
    <scope>IDENTIFICATION</scope>
</reference>
<proteinExistence type="inferred from homology"/>
<keyword evidence="44" id="KW-1185">Reference proteome</keyword>
<evidence type="ECO:0000256" key="38">
    <source>
        <dbReference type="ARBA" id="ARBA00082796"/>
    </source>
</evidence>
<evidence type="ECO:0000256" key="37">
    <source>
        <dbReference type="ARBA" id="ARBA00082705"/>
    </source>
</evidence>
<evidence type="ECO:0000256" key="19">
    <source>
        <dbReference type="ARBA" id="ARBA00052393"/>
    </source>
</evidence>
<comment type="catalytic activity">
    <reaction evidence="17">
        <text>indole-3-pyruvate + L-kynurenine = kynurenate + L-tryptophan + H2O</text>
        <dbReference type="Rhea" id="RHEA:66052"/>
        <dbReference type="ChEBI" id="CHEBI:15377"/>
        <dbReference type="ChEBI" id="CHEBI:17640"/>
        <dbReference type="ChEBI" id="CHEBI:57912"/>
        <dbReference type="ChEBI" id="CHEBI:57959"/>
        <dbReference type="ChEBI" id="CHEBI:58454"/>
    </reaction>
    <physiologicalReaction direction="left-to-right" evidence="17">
        <dbReference type="Rhea" id="RHEA:66053"/>
    </physiologicalReaction>
</comment>
<evidence type="ECO:0000256" key="18">
    <source>
        <dbReference type="ARBA" id="ARBA00052128"/>
    </source>
</evidence>
<dbReference type="InterPro" id="IPR015424">
    <property type="entry name" value="PyrdxlP-dep_Trfase"/>
</dbReference>
<evidence type="ECO:0000256" key="6">
    <source>
        <dbReference type="ARBA" id="ARBA00022679"/>
    </source>
</evidence>
<dbReference type="InterPro" id="IPR015421">
    <property type="entry name" value="PyrdxlP-dep_Trfase_major"/>
</dbReference>
<evidence type="ECO:0000256" key="26">
    <source>
        <dbReference type="ARBA" id="ARBA00056991"/>
    </source>
</evidence>
<accession>A0A670IW52</accession>
<dbReference type="GeneTree" id="ENSGT00390000004594"/>
<dbReference type="Pfam" id="PF00155">
    <property type="entry name" value="Aminotran_1_2"/>
    <property type="match status" value="1"/>
</dbReference>
<comment type="catalytic activity">
    <reaction evidence="11">
        <text>L-2-aminoadipate + glyoxylate = 2-oxoadipate + glycine</text>
        <dbReference type="Rhea" id="RHEA:69112"/>
        <dbReference type="ChEBI" id="CHEBI:36655"/>
        <dbReference type="ChEBI" id="CHEBI:57305"/>
        <dbReference type="ChEBI" id="CHEBI:57499"/>
        <dbReference type="ChEBI" id="CHEBI:58672"/>
    </reaction>
    <physiologicalReaction direction="left-to-right" evidence="11">
        <dbReference type="Rhea" id="RHEA:69113"/>
    </physiologicalReaction>
</comment>
<dbReference type="EC" id="2.6.1.7" evidence="3"/>
<comment type="catalytic activity">
    <reaction evidence="15">
        <text>2-oxoadipate + L-kynurenine = L-2-aminoadipate + kynurenate + H2O</text>
        <dbReference type="Rhea" id="RHEA:70047"/>
        <dbReference type="ChEBI" id="CHEBI:15377"/>
        <dbReference type="ChEBI" id="CHEBI:57499"/>
        <dbReference type="ChEBI" id="CHEBI:57959"/>
        <dbReference type="ChEBI" id="CHEBI:58454"/>
        <dbReference type="ChEBI" id="CHEBI:58672"/>
    </reaction>
    <physiologicalReaction direction="left-to-right" evidence="15">
        <dbReference type="Rhea" id="RHEA:70048"/>
    </physiologicalReaction>
</comment>
<comment type="catalytic activity">
    <reaction evidence="19">
        <text>L-tryptophan + glyoxylate = indole-3-pyruvate + glycine</text>
        <dbReference type="Rhea" id="RHEA:69124"/>
        <dbReference type="ChEBI" id="CHEBI:17640"/>
        <dbReference type="ChEBI" id="CHEBI:36655"/>
        <dbReference type="ChEBI" id="CHEBI:57305"/>
        <dbReference type="ChEBI" id="CHEBI:57912"/>
    </reaction>
</comment>
<evidence type="ECO:0000256" key="8">
    <source>
        <dbReference type="ARBA" id="ARBA00047478"/>
    </source>
</evidence>
<reference evidence="43" key="3">
    <citation type="submission" date="2025-09" db="UniProtKB">
        <authorList>
            <consortium name="Ensembl"/>
        </authorList>
    </citation>
    <scope>IDENTIFICATION</scope>
</reference>
<dbReference type="PANTHER" id="PTHR42790:SF19">
    <property type="entry name" value="KYNURENINE_ALPHA-AMINOADIPATE AMINOTRANSFERASE, MITOCHONDRIAL"/>
    <property type="match status" value="1"/>
</dbReference>
<evidence type="ECO:0000256" key="1">
    <source>
        <dbReference type="ARBA" id="ARBA00001933"/>
    </source>
</evidence>
<evidence type="ECO:0000256" key="36">
    <source>
        <dbReference type="ARBA" id="ARBA00082040"/>
    </source>
</evidence>
<dbReference type="Gene3D" id="3.40.640.10">
    <property type="entry name" value="Type I PLP-dependent aspartate aminotransferase-like (Major domain)"/>
    <property type="match status" value="1"/>
</dbReference>
<evidence type="ECO:0000256" key="32">
    <source>
        <dbReference type="ARBA" id="ARBA00075068"/>
    </source>
</evidence>
<evidence type="ECO:0000256" key="22">
    <source>
        <dbReference type="ARBA" id="ARBA00052518"/>
    </source>
</evidence>
<comment type="cofactor">
    <cofactor evidence="1">
        <name>pyridoxal 5'-phosphate</name>
        <dbReference type="ChEBI" id="CHEBI:597326"/>
    </cofactor>
</comment>
<comment type="similarity">
    <text evidence="2">Belongs to the class-I pyridoxal-phosphate-dependent aminotransferase family.</text>
</comment>
<dbReference type="OMA" id="RRCTIAK"/>
<comment type="catalytic activity">
    <reaction evidence="21">
        <text>glyoxylate + L-methionine = 4-methylsulfanyl-2-oxobutanoate + glycine</text>
        <dbReference type="Rhea" id="RHEA:22884"/>
        <dbReference type="ChEBI" id="CHEBI:16723"/>
        <dbReference type="ChEBI" id="CHEBI:36655"/>
        <dbReference type="ChEBI" id="CHEBI:57305"/>
        <dbReference type="ChEBI" id="CHEBI:57844"/>
        <dbReference type="EC" id="2.6.1.73"/>
    </reaction>
</comment>
<comment type="catalytic activity">
    <reaction evidence="10">
        <text>L-tyrosine + glyoxylate = 3-(4-hydroxyphenyl)pyruvate + glycine</text>
        <dbReference type="Rhea" id="RHEA:69116"/>
        <dbReference type="ChEBI" id="CHEBI:36242"/>
        <dbReference type="ChEBI" id="CHEBI:36655"/>
        <dbReference type="ChEBI" id="CHEBI:57305"/>
        <dbReference type="ChEBI" id="CHEBI:58315"/>
    </reaction>
</comment>
<organism evidence="43 44">
    <name type="scientific">Podarcis muralis</name>
    <name type="common">Wall lizard</name>
    <name type="synonym">Lacerta muralis</name>
    <dbReference type="NCBI Taxonomy" id="64176"/>
    <lineage>
        <taxon>Eukaryota</taxon>
        <taxon>Metazoa</taxon>
        <taxon>Chordata</taxon>
        <taxon>Craniata</taxon>
        <taxon>Vertebrata</taxon>
        <taxon>Euteleostomi</taxon>
        <taxon>Lepidosauria</taxon>
        <taxon>Squamata</taxon>
        <taxon>Bifurcata</taxon>
        <taxon>Unidentata</taxon>
        <taxon>Episquamata</taxon>
        <taxon>Laterata</taxon>
        <taxon>Lacertibaenia</taxon>
        <taxon>Lacertidae</taxon>
        <taxon>Podarcis</taxon>
    </lineage>
</organism>
<keyword evidence="6" id="KW-0808">Transferase</keyword>